<dbReference type="Pfam" id="PF07679">
    <property type="entry name" value="I-set"/>
    <property type="match status" value="2"/>
</dbReference>
<evidence type="ECO:0000256" key="20">
    <source>
        <dbReference type="ARBA" id="ARBA00049501"/>
    </source>
</evidence>
<dbReference type="InterPro" id="IPR013098">
    <property type="entry name" value="Ig_I-set"/>
</dbReference>
<dbReference type="PANTHER" id="PTHR11475:SF140">
    <property type="entry name" value="PEROXIDASIN HOMOLOG PXN-2"/>
    <property type="match status" value="1"/>
</dbReference>
<dbReference type="PROSITE" id="PS51450">
    <property type="entry name" value="LRR"/>
    <property type="match status" value="1"/>
</dbReference>
<comment type="cofactor">
    <cofactor evidence="1">
        <name>heme b</name>
        <dbReference type="ChEBI" id="CHEBI:60344"/>
    </cofactor>
</comment>
<evidence type="ECO:0000313" key="25">
    <source>
        <dbReference type="EMBL" id="VDM95134.1"/>
    </source>
</evidence>
<dbReference type="SUPFAM" id="SSF48113">
    <property type="entry name" value="Heme-dependent peroxidases"/>
    <property type="match status" value="1"/>
</dbReference>
<comment type="catalytic activity">
    <reaction evidence="20">
        <text>hypobromite + L-tyrosyl-[protein] + H(+) = 3-bromo-L-tyrosyl-[protein] + H2O</text>
        <dbReference type="Rhea" id="RHEA:69356"/>
        <dbReference type="Rhea" id="RHEA-COMP:10136"/>
        <dbReference type="Rhea" id="RHEA-COMP:17686"/>
        <dbReference type="ChEBI" id="CHEBI:15377"/>
        <dbReference type="ChEBI" id="CHEBI:15378"/>
        <dbReference type="ChEBI" id="CHEBI:29250"/>
        <dbReference type="ChEBI" id="CHEBI:46858"/>
        <dbReference type="ChEBI" id="CHEBI:183512"/>
    </reaction>
    <physiologicalReaction direction="left-to-right" evidence="20">
        <dbReference type="Rhea" id="RHEA:69357"/>
    </physiologicalReaction>
</comment>
<dbReference type="InterPro" id="IPR037120">
    <property type="entry name" value="Haem_peroxidase_sf_animal"/>
</dbReference>
<dbReference type="InterPro" id="IPR010255">
    <property type="entry name" value="Haem_peroxidase_sf"/>
</dbReference>
<dbReference type="InterPro" id="IPR003598">
    <property type="entry name" value="Ig_sub2"/>
</dbReference>
<evidence type="ECO:0000256" key="2">
    <source>
        <dbReference type="ARBA" id="ARBA00004613"/>
    </source>
</evidence>
<evidence type="ECO:0000256" key="17">
    <source>
        <dbReference type="ARBA" id="ARBA00047610"/>
    </source>
</evidence>
<keyword evidence="8 22" id="KW-0479">Metal-binding</keyword>
<dbReference type="InterPro" id="IPR019791">
    <property type="entry name" value="Haem_peroxidase_animal"/>
</dbReference>
<feature type="chain" id="PRO_5043126148" evidence="23">
    <location>
        <begin position="19"/>
        <end position="1246"/>
    </location>
</feature>
<dbReference type="GO" id="GO:0020037">
    <property type="term" value="F:heme binding"/>
    <property type="evidence" value="ECO:0007669"/>
    <property type="project" value="InterPro"/>
</dbReference>
<dbReference type="OMA" id="NCDCRWL"/>
<comment type="subcellular location">
    <subcellularLocation>
        <location evidence="2">Secreted</location>
    </subcellularLocation>
</comment>
<evidence type="ECO:0000256" key="11">
    <source>
        <dbReference type="ARBA" id="ARBA00023002"/>
    </source>
</evidence>
<dbReference type="PROSITE" id="PS50835">
    <property type="entry name" value="IG_LIKE"/>
    <property type="match status" value="2"/>
</dbReference>
<dbReference type="InterPro" id="IPR003599">
    <property type="entry name" value="Ig_sub"/>
</dbReference>
<feature type="domain" description="Ig-like" evidence="24">
    <location>
        <begin position="309"/>
        <end position="397"/>
    </location>
</feature>
<dbReference type="InterPro" id="IPR036179">
    <property type="entry name" value="Ig-like_dom_sf"/>
</dbReference>
<dbReference type="GO" id="GO:0005615">
    <property type="term" value="C:extracellular space"/>
    <property type="evidence" value="ECO:0007669"/>
    <property type="project" value="TreeGrafter"/>
</dbReference>
<comment type="similarity">
    <text evidence="21">Belongs to the peroxidase family. XPO subfamily.</text>
</comment>
<comment type="catalytic activity">
    <reaction evidence="17">
        <text>L-lysyl-[collagen] + L-methionyl-[collagen] + H2O2 = [collagen]-L-lysyl-N-S-L-methionyl-[collagen] + 2 H2O + H(+)</text>
        <dbReference type="Rhea" id="RHEA:66020"/>
        <dbReference type="Rhea" id="RHEA-COMP:12751"/>
        <dbReference type="Rhea" id="RHEA-COMP:16949"/>
        <dbReference type="Rhea" id="RHEA-COMP:16951"/>
        <dbReference type="ChEBI" id="CHEBI:15377"/>
        <dbReference type="ChEBI" id="CHEBI:15378"/>
        <dbReference type="ChEBI" id="CHEBI:16044"/>
        <dbReference type="ChEBI" id="CHEBI:16240"/>
        <dbReference type="ChEBI" id="CHEBI:29969"/>
        <dbReference type="ChEBI" id="CHEBI:166867"/>
    </reaction>
    <physiologicalReaction direction="left-to-right" evidence="17">
        <dbReference type="Rhea" id="RHEA:66021"/>
    </physiologicalReaction>
</comment>
<evidence type="ECO:0000256" key="7">
    <source>
        <dbReference type="ARBA" id="ARBA00022617"/>
    </source>
</evidence>
<evidence type="ECO:0000256" key="13">
    <source>
        <dbReference type="ARBA" id="ARBA00023157"/>
    </source>
</evidence>
<proteinExistence type="inferred from homology"/>
<keyword evidence="6" id="KW-0433">Leucine-rich repeat</keyword>
<dbReference type="InterPro" id="IPR032675">
    <property type="entry name" value="LRR_dom_sf"/>
</dbReference>
<evidence type="ECO:0000256" key="8">
    <source>
        <dbReference type="ARBA" id="ARBA00022723"/>
    </source>
</evidence>
<evidence type="ECO:0000256" key="21">
    <source>
        <dbReference type="ARBA" id="ARBA00061342"/>
    </source>
</evidence>
<comment type="catalytic activity">
    <reaction evidence="19">
        <text>L-tyrosyl-[protein] + bromide + H2O2 + H(+) = 3-bromo-L-tyrosyl-[protein] + 2 H2O</text>
        <dbReference type="Rhea" id="RHEA:69360"/>
        <dbReference type="Rhea" id="RHEA-COMP:10136"/>
        <dbReference type="Rhea" id="RHEA-COMP:17686"/>
        <dbReference type="ChEBI" id="CHEBI:15377"/>
        <dbReference type="ChEBI" id="CHEBI:15378"/>
        <dbReference type="ChEBI" id="CHEBI:15858"/>
        <dbReference type="ChEBI" id="CHEBI:16240"/>
        <dbReference type="ChEBI" id="CHEBI:46858"/>
        <dbReference type="ChEBI" id="CHEBI:183512"/>
    </reaction>
    <physiologicalReaction direction="left-to-right" evidence="19">
        <dbReference type="Rhea" id="RHEA:69361"/>
    </physiologicalReaction>
</comment>
<dbReference type="GO" id="GO:0046872">
    <property type="term" value="F:metal ion binding"/>
    <property type="evidence" value="ECO:0007669"/>
    <property type="project" value="UniProtKB-KW"/>
</dbReference>
<dbReference type="InterPro" id="IPR001611">
    <property type="entry name" value="Leu-rich_rpt"/>
</dbReference>
<keyword evidence="11" id="KW-0560">Oxidoreductase</keyword>
<evidence type="ECO:0000256" key="3">
    <source>
        <dbReference type="ARBA" id="ARBA00009588"/>
    </source>
</evidence>
<evidence type="ECO:0000256" key="10">
    <source>
        <dbReference type="ARBA" id="ARBA00022737"/>
    </source>
</evidence>
<dbReference type="OrthoDB" id="823504at2759"/>
<comment type="catalytic activity">
    <reaction evidence="16">
        <text>bromide + H2O2 = hypobromite + H2O</text>
        <dbReference type="Rhea" id="RHEA:66016"/>
        <dbReference type="ChEBI" id="CHEBI:15377"/>
        <dbReference type="ChEBI" id="CHEBI:15858"/>
        <dbReference type="ChEBI" id="CHEBI:16240"/>
        <dbReference type="ChEBI" id="CHEBI:29250"/>
    </reaction>
    <physiologicalReaction direction="left-to-right" evidence="16">
        <dbReference type="Rhea" id="RHEA:66017"/>
    </physiologicalReaction>
</comment>
<keyword evidence="4" id="KW-0964">Secreted</keyword>
<dbReference type="PROSITE" id="PS50292">
    <property type="entry name" value="PEROXIDASE_3"/>
    <property type="match status" value="1"/>
</dbReference>
<evidence type="ECO:0000256" key="1">
    <source>
        <dbReference type="ARBA" id="ARBA00001970"/>
    </source>
</evidence>
<accession>A0A0N5CJN5</accession>
<dbReference type="InterPro" id="IPR003591">
    <property type="entry name" value="Leu-rich_rpt_typical-subtyp"/>
</dbReference>
<keyword evidence="15" id="KW-0393">Immunoglobulin domain</keyword>
<dbReference type="SUPFAM" id="SSF52058">
    <property type="entry name" value="L domain-like"/>
    <property type="match status" value="1"/>
</dbReference>
<sequence>MYWLFFLLILSIFKITETSVNNKCPERCMCFDGFVNCRRRSLHVVPRYLPLNTTILDLRNNYIIKIFKSDFKNLHKLQVLLISWNQIRGIEKNVFDENYELKKLLLAGNRLQSIPKISSRHLLKFHYLDLSSNHIAHISHQLLWNLPYLHVFNLADNAIQTLPKHVFDYSKTLQSLILTDNPINCDCRWLWLLSFVNKRCETSPVCENPIRLRQKHLLALQENEIKCFGVKILDDPRSVRCDADEYAYVTFIYKGEEVNDRDAQKGFKIKKNGIIHINSDVILSELQCSIEYNLTLNNIRHPRAVLKAPELKFTLKPKNRLYREGTIARLDCEVIGKPRPLISWYFRGKKLKRSRKYEMNLEKTTLNIVSVLERDVGNYTCIAENKHGRIEASAEVRLVSSSPPVIIEGPESQTVSRGSIVNFRCRAEGEPYPSITWLLNGGEIPVIKGHFHVSDDQTQLTVSKVTKRDEGVYACMAGNTVGSMTAEARLMINSNQLQQSSEDDRFLNEIFHQASENVDRQIILVIRNFRVNASLSIDAIEETRERISKITSPHELMRWFQFSFPQTIEHSRAREIYEESIRLIQKHVEKGILISHSRSLNLSLQERSPSISFESVLSKGHVDMLMQLSGCSGTQNRDPCDDQCFHSRYRTYDGQCNNEQHPLWGASQTHFRRLLPPIYENGFNTPVGWNPDKLYFGYRKPNARNVSRELLRTAYITPHKTYSAMLMQWGQFIDHDLDFIATAVSRHAFATGAICNRTCENLNPCFNIPLLEDDPKMLVNPKYPCIEFERSSAVCGSGETSLIYRQVTYREQMNTITSFIDASGIYGSTEKDAFDLRELNPDRGLLRYDIVSAANKPYLPFERDSAIDCRRNWTLNHPVRCFLAGDFRANEQLGLISMHTIFLREHNRLASELNKLNPGLDGETIFQEVRKIVIAELQHITFQHWLPKVLGKEQFDRLIGMYTGYQPWLDSTISNAFATAAFRFGHTLVNPILYRLGEDFAPIKQGHISLRDAFFAPEVLLSTGSIDPYLRGLFAAPMKNPTSRELLNDQLTESLFNRAHDVALDLAAINIQRGRDHALPGYVEFRRWCNLSLVENWDDLKNIMTYDVIRKLKDLYGHPGNIDLFAGGIAEERWNKSLIGPTFSCIIAEQFRRIRDADRFWYEKKDVFSKGQLAQIRKVSLAQIICDNSDHIRNLQNDVFLYPGKIGRLYSSCAKIPKMDLGPWRSCCYHLCSVTHNRYRNVQKKR</sequence>
<dbReference type="FunFam" id="2.60.40.10:FF:000032">
    <property type="entry name" value="palladin isoform X1"/>
    <property type="match status" value="1"/>
</dbReference>
<organism evidence="27">
    <name type="scientific">Thelazia callipaeda</name>
    <name type="common">Oriental eyeworm</name>
    <name type="synonym">Parasitic nematode</name>
    <dbReference type="NCBI Taxonomy" id="103827"/>
    <lineage>
        <taxon>Eukaryota</taxon>
        <taxon>Metazoa</taxon>
        <taxon>Ecdysozoa</taxon>
        <taxon>Nematoda</taxon>
        <taxon>Chromadorea</taxon>
        <taxon>Rhabditida</taxon>
        <taxon>Spirurina</taxon>
        <taxon>Spiruromorpha</taxon>
        <taxon>Thelazioidea</taxon>
        <taxon>Thelaziidae</taxon>
        <taxon>Thelazia</taxon>
    </lineage>
</organism>
<name>A0A0N5CJN5_THECL</name>
<reference evidence="25 26" key="2">
    <citation type="submission" date="2018-11" db="EMBL/GenBank/DDBJ databases">
        <authorList>
            <consortium name="Pathogen Informatics"/>
        </authorList>
    </citation>
    <scope>NUCLEOTIDE SEQUENCE [LARGE SCALE GENOMIC DNA]</scope>
</reference>
<evidence type="ECO:0000259" key="24">
    <source>
        <dbReference type="PROSITE" id="PS50835"/>
    </source>
</evidence>
<dbReference type="FunFam" id="2.60.40.10:FF:000299">
    <property type="entry name" value="protogenin isoform X2"/>
    <property type="match status" value="1"/>
</dbReference>
<comment type="similarity">
    <text evidence="3">Belongs to the immunoglobulin superfamily. DCC family.</text>
</comment>
<gene>
    <name evidence="25" type="ORF">TCLT_LOCUS248</name>
</gene>
<evidence type="ECO:0000256" key="6">
    <source>
        <dbReference type="ARBA" id="ARBA00022614"/>
    </source>
</evidence>
<evidence type="ECO:0000256" key="15">
    <source>
        <dbReference type="ARBA" id="ARBA00023319"/>
    </source>
</evidence>
<dbReference type="Gene3D" id="3.80.10.10">
    <property type="entry name" value="Ribonuclease Inhibitor"/>
    <property type="match status" value="1"/>
</dbReference>
<dbReference type="SMART" id="SM00013">
    <property type="entry name" value="LRRNT"/>
    <property type="match status" value="1"/>
</dbReference>
<keyword evidence="9 23" id="KW-0732">Signal</keyword>
<dbReference type="PANTHER" id="PTHR11475">
    <property type="entry name" value="OXIDASE/PEROXIDASE"/>
    <property type="match status" value="1"/>
</dbReference>
<dbReference type="Pfam" id="PF13855">
    <property type="entry name" value="LRR_8"/>
    <property type="match status" value="2"/>
</dbReference>
<dbReference type="CDD" id="cd09826">
    <property type="entry name" value="peroxidasin_like"/>
    <property type="match status" value="1"/>
</dbReference>
<dbReference type="GO" id="GO:0006979">
    <property type="term" value="P:response to oxidative stress"/>
    <property type="evidence" value="ECO:0007669"/>
    <property type="project" value="InterPro"/>
</dbReference>
<dbReference type="WBParaSite" id="TCLT_0000024701-mRNA-1">
    <property type="protein sequence ID" value="TCLT_0000024701-mRNA-1"/>
    <property type="gene ID" value="TCLT_0000024701"/>
</dbReference>
<evidence type="ECO:0000256" key="4">
    <source>
        <dbReference type="ARBA" id="ARBA00022525"/>
    </source>
</evidence>
<dbReference type="SMART" id="SM00369">
    <property type="entry name" value="LRR_TYP"/>
    <property type="match status" value="4"/>
</dbReference>
<keyword evidence="12 22" id="KW-0408">Iron</keyword>
<feature type="binding site" description="axial binding residue" evidence="22">
    <location>
        <position position="986"/>
    </location>
    <ligand>
        <name>heme b</name>
        <dbReference type="ChEBI" id="CHEBI:60344"/>
    </ligand>
    <ligandPart>
        <name>Fe</name>
        <dbReference type="ChEBI" id="CHEBI:18248"/>
    </ligandPart>
</feature>
<evidence type="ECO:0000313" key="27">
    <source>
        <dbReference type="WBParaSite" id="TCLT_0000024701-mRNA-1"/>
    </source>
</evidence>
<comment type="catalytic activity">
    <reaction evidence="18">
        <text>L-lysyl-[collagen] + L-methionyl-[collagen] + hypobromite = [collagen]-L-lysyl-N-S-L-methionyl-[collagen] + bromide + H2O + H(+)</text>
        <dbReference type="Rhea" id="RHEA:66024"/>
        <dbReference type="Rhea" id="RHEA-COMP:12751"/>
        <dbReference type="Rhea" id="RHEA-COMP:16949"/>
        <dbReference type="Rhea" id="RHEA-COMP:16951"/>
        <dbReference type="ChEBI" id="CHEBI:15377"/>
        <dbReference type="ChEBI" id="CHEBI:15378"/>
        <dbReference type="ChEBI" id="CHEBI:15858"/>
        <dbReference type="ChEBI" id="CHEBI:16044"/>
        <dbReference type="ChEBI" id="CHEBI:29250"/>
        <dbReference type="ChEBI" id="CHEBI:29969"/>
        <dbReference type="ChEBI" id="CHEBI:166867"/>
    </reaction>
    <physiologicalReaction direction="left-to-right" evidence="18">
        <dbReference type="Rhea" id="RHEA:66025"/>
    </physiologicalReaction>
</comment>
<dbReference type="GO" id="GO:0004601">
    <property type="term" value="F:peroxidase activity"/>
    <property type="evidence" value="ECO:0007669"/>
    <property type="project" value="UniProtKB-KW"/>
</dbReference>
<keyword evidence="5" id="KW-0575">Peroxidase</keyword>
<feature type="signal peptide" evidence="23">
    <location>
        <begin position="1"/>
        <end position="18"/>
    </location>
</feature>
<evidence type="ECO:0000256" key="23">
    <source>
        <dbReference type="SAM" id="SignalP"/>
    </source>
</evidence>
<feature type="domain" description="Ig-like" evidence="24">
    <location>
        <begin position="404"/>
        <end position="491"/>
    </location>
</feature>
<keyword evidence="14" id="KW-0325">Glycoprotein</keyword>
<evidence type="ECO:0000256" key="9">
    <source>
        <dbReference type="ARBA" id="ARBA00022729"/>
    </source>
</evidence>
<dbReference type="AlphaFoldDB" id="A0A0N5CJN5"/>
<evidence type="ECO:0000256" key="19">
    <source>
        <dbReference type="ARBA" id="ARBA00048887"/>
    </source>
</evidence>
<dbReference type="Gene3D" id="1.10.640.10">
    <property type="entry name" value="Haem peroxidase domain superfamily, animal type"/>
    <property type="match status" value="1"/>
</dbReference>
<keyword evidence="13" id="KW-1015">Disulfide bond</keyword>
<dbReference type="InterPro" id="IPR013783">
    <property type="entry name" value="Ig-like_fold"/>
</dbReference>
<evidence type="ECO:0000256" key="16">
    <source>
        <dbReference type="ARBA" id="ARBA00047544"/>
    </source>
</evidence>
<evidence type="ECO:0000313" key="26">
    <source>
        <dbReference type="Proteomes" id="UP000276776"/>
    </source>
</evidence>
<dbReference type="STRING" id="103827.A0A0N5CJN5"/>
<dbReference type="InterPro" id="IPR007110">
    <property type="entry name" value="Ig-like_dom"/>
</dbReference>
<evidence type="ECO:0000256" key="5">
    <source>
        <dbReference type="ARBA" id="ARBA00022559"/>
    </source>
</evidence>
<evidence type="ECO:0000256" key="12">
    <source>
        <dbReference type="ARBA" id="ARBA00023004"/>
    </source>
</evidence>
<dbReference type="Pfam" id="PF03098">
    <property type="entry name" value="An_peroxidase"/>
    <property type="match status" value="1"/>
</dbReference>
<dbReference type="Proteomes" id="UP000276776">
    <property type="component" value="Unassembled WGS sequence"/>
</dbReference>
<keyword evidence="10" id="KW-0677">Repeat</keyword>
<dbReference type="SUPFAM" id="SSF48726">
    <property type="entry name" value="Immunoglobulin"/>
    <property type="match status" value="2"/>
</dbReference>
<reference evidence="27" key="1">
    <citation type="submission" date="2017-02" db="UniProtKB">
        <authorList>
            <consortium name="WormBaseParasite"/>
        </authorList>
    </citation>
    <scope>IDENTIFICATION</scope>
</reference>
<dbReference type="Gene3D" id="2.60.40.10">
    <property type="entry name" value="Immunoglobulins"/>
    <property type="match status" value="2"/>
</dbReference>
<evidence type="ECO:0000256" key="18">
    <source>
        <dbReference type="ARBA" id="ARBA00048396"/>
    </source>
</evidence>
<evidence type="ECO:0000256" key="14">
    <source>
        <dbReference type="ARBA" id="ARBA00023180"/>
    </source>
</evidence>
<dbReference type="PRINTS" id="PR00457">
    <property type="entry name" value="ANPEROXIDASE"/>
</dbReference>
<dbReference type="SMART" id="SM00408">
    <property type="entry name" value="IGc2"/>
    <property type="match status" value="2"/>
</dbReference>
<dbReference type="InterPro" id="IPR034824">
    <property type="entry name" value="Peroxidasin_peroxidase"/>
</dbReference>
<keyword evidence="7 22" id="KW-0349">Heme</keyword>
<evidence type="ECO:0000256" key="22">
    <source>
        <dbReference type="PIRSR" id="PIRSR619791-2"/>
    </source>
</evidence>
<protein>
    <submittedName>
        <fullName evidence="27">Peroxidase</fullName>
    </submittedName>
</protein>
<dbReference type="SMART" id="SM00409">
    <property type="entry name" value="IG"/>
    <property type="match status" value="2"/>
</dbReference>
<dbReference type="FunFam" id="1.10.640.10:FF:000001">
    <property type="entry name" value="Peroxidasin homolog"/>
    <property type="match status" value="1"/>
</dbReference>
<dbReference type="EMBL" id="UYYF01000015">
    <property type="protein sequence ID" value="VDM95134.1"/>
    <property type="molecule type" value="Genomic_DNA"/>
</dbReference>
<dbReference type="InterPro" id="IPR000372">
    <property type="entry name" value="LRRNT"/>
</dbReference>
<keyword evidence="26" id="KW-1185">Reference proteome</keyword>